<gene>
    <name evidence="2" type="ORF">GCM10011511_46790</name>
</gene>
<dbReference type="Proteomes" id="UP000607559">
    <property type="component" value="Unassembled WGS sequence"/>
</dbReference>
<accession>A0A8J2UHA0</accession>
<feature type="chain" id="PRO_5035274025" description="YD repeat-containing protein" evidence="1">
    <location>
        <begin position="21"/>
        <end position="1314"/>
    </location>
</feature>
<evidence type="ECO:0000313" key="2">
    <source>
        <dbReference type="EMBL" id="GGB17625.1"/>
    </source>
</evidence>
<sequence length="1314" mass="143843">MIKRLLLPIALIFIARTCMAQAAAADVFSQLSQSPVQTPNGASLAKYVEYPVSYFNGTPDISLPIYEIRSGDIDLPITLSYHAGGIKVSEEASWVGLGWTLNAGGSIIHDVKGLDDWQAGPTKSCYNKVFPYASGNTYQSTFTWVNDWVYNSTIYDPSGNSYTASNLFSVLNSAPSTTDCEPDLYLYNFGGHTGKFFWTNGIGGNLVDLNHNNIKFTNNGTSITAVAPDGYTYVFAQPEKTLSQAYPSIPTTLAWYLTQIISPKGKTITFQYASFYNLYTNNGWSNAFESMSNATIFENGDYVAQLPNMNEQYVNDYPIAVGSYCSAPTLTNGVPIFNSPYNQEFYLDKIIFDDGYIQFQKGPRNDLYGAKLDAINIYRSDNSLVKSINFNYGYFTSQKGNDQFDVTSYLGLKNAYPPDYRANRLQLSYIQKDGGVYSFSYYTGSNGYTLPYKSSYQQDYWGYYNNQTTNTTLIPDFSLYSNVQPLPSDLQSFTGANRMVNATYAVQGSLQKITYPTGGSTEFDYESNSFSNFEYGQANQVQQVTASVYDVGVGTQTTYFTLSAATLVNINGLLFCNSSADDNTSNGTTYDCVGFIAGNPSNSLYVSLTQVDPTTHAPLNNGNYIIWDVNTPIVSAGHGVFTITNLSLAAGTYQLLANYPDNKAPGSVGTKFADIGLSYYQQVPPAPGQQAIGGGLRVNAIKNFDPLTNQTIERDFSYAPGVIMHYPMFYYSSQDNYIFTVTNSLGDSKVTDFYNCVWRTDYMYNSPVLPYSLSANGSAVGYPTVTETVSGGSNGKTEYDFVCNADHFAGDFNNYLPGTPTTPQLDNGFLLHKIDYNGAGQTLREVDNFQTIGLTQTYWNFKYRTHDHNGGGCKDGTCSQGTGSSEDGITDFFNSGQFSFYPVQIGKLLTQTTRETDYTTGGSVQTTKQFTYNGNGDPQTSTMTSSNGTVLETDFAYAPDYTGVSSGFIAQMNAQNMISIPIETLVKRNGNVFDGTYTTYRSHDNILTPNQVYKIETNSPQNITSSAPSGNLPSQFQLKGAVDFDANGNMTYSQPAYDIYTSYLWGYNNSRPVATVAGAQQKDIFYNGFENTDGNGSVGDSKAGQLSRTGGYSITLSNLTNTNYNLSYWQKNGGTWTLQSSVVAVTTGSYTISVSGQVDELRFYPASAQMTSYTYDPVVGLTSVCDKSDHFNYYSYDQYGRLVTVMDQNGNIVKQYDYEYGNSQESCMMPLITNITVSGATLTISYTYNTGSTTCLALVTDQTTGATSSTTLNCNGSGTVTVANTGRQYSVKILNAGPNCSSGILSSPYIVNVP</sequence>
<organism evidence="2 3">
    <name type="scientific">Puia dinghuensis</name>
    <dbReference type="NCBI Taxonomy" id="1792502"/>
    <lineage>
        <taxon>Bacteria</taxon>
        <taxon>Pseudomonadati</taxon>
        <taxon>Bacteroidota</taxon>
        <taxon>Chitinophagia</taxon>
        <taxon>Chitinophagales</taxon>
        <taxon>Chitinophagaceae</taxon>
        <taxon>Puia</taxon>
    </lineage>
</organism>
<proteinExistence type="predicted"/>
<protein>
    <recommendedName>
        <fullName evidence="4">YD repeat-containing protein</fullName>
    </recommendedName>
</protein>
<feature type="signal peptide" evidence="1">
    <location>
        <begin position="1"/>
        <end position="20"/>
    </location>
</feature>
<comment type="caution">
    <text evidence="2">The sequence shown here is derived from an EMBL/GenBank/DDBJ whole genome shotgun (WGS) entry which is preliminary data.</text>
</comment>
<evidence type="ECO:0000256" key="1">
    <source>
        <dbReference type="SAM" id="SignalP"/>
    </source>
</evidence>
<keyword evidence="3" id="KW-1185">Reference proteome</keyword>
<dbReference type="EMBL" id="BMJC01000005">
    <property type="protein sequence ID" value="GGB17625.1"/>
    <property type="molecule type" value="Genomic_DNA"/>
</dbReference>
<reference evidence="2" key="1">
    <citation type="journal article" date="2014" name="Int. J. Syst. Evol. Microbiol.">
        <title>Complete genome sequence of Corynebacterium casei LMG S-19264T (=DSM 44701T), isolated from a smear-ripened cheese.</title>
        <authorList>
            <consortium name="US DOE Joint Genome Institute (JGI-PGF)"/>
            <person name="Walter F."/>
            <person name="Albersmeier A."/>
            <person name="Kalinowski J."/>
            <person name="Ruckert C."/>
        </authorList>
    </citation>
    <scope>NUCLEOTIDE SEQUENCE</scope>
    <source>
        <strain evidence="2">CGMCC 1.15448</strain>
    </source>
</reference>
<reference evidence="2" key="2">
    <citation type="submission" date="2020-09" db="EMBL/GenBank/DDBJ databases">
        <authorList>
            <person name="Sun Q."/>
            <person name="Zhou Y."/>
        </authorList>
    </citation>
    <scope>NUCLEOTIDE SEQUENCE</scope>
    <source>
        <strain evidence="2">CGMCC 1.15448</strain>
    </source>
</reference>
<keyword evidence="1" id="KW-0732">Signal</keyword>
<dbReference type="RefSeq" id="WP_188936393.1">
    <property type="nucleotide sequence ID" value="NZ_BMJC01000005.1"/>
</dbReference>
<evidence type="ECO:0008006" key="4">
    <source>
        <dbReference type="Google" id="ProtNLM"/>
    </source>
</evidence>
<evidence type="ECO:0000313" key="3">
    <source>
        <dbReference type="Proteomes" id="UP000607559"/>
    </source>
</evidence>
<name>A0A8J2UHA0_9BACT</name>